<dbReference type="KEGG" id="vg:60324616"/>
<protein>
    <submittedName>
        <fullName evidence="1">Uncharacterized protein</fullName>
    </submittedName>
</protein>
<dbReference type="GeneID" id="60324616"/>
<reference evidence="1 2" key="1">
    <citation type="submission" date="2019-01" db="EMBL/GenBank/DDBJ databases">
        <authorList>
            <person name="Kinder M."/>
            <person name="Sitio E."/>
            <person name="Ackerson L."/>
            <person name="Anderson L."/>
            <person name="Cottrell A."/>
            <person name="Eggleston T."/>
            <person name="Kiefer A."/>
            <person name="Ukcamaj A."/>
            <person name="Vendrell P."/>
            <person name="Waytashek C."/>
            <person name="Yeo A."/>
            <person name="Braley A.B."/>
            <person name="Ettinger A.-S.H."/>
            <person name="Ettinger W.F."/>
            <person name="Anders K.R."/>
            <person name="Bradley K.W."/>
            <person name="Asai D.J."/>
            <person name="Bowman C.A."/>
            <person name="Russell D.A."/>
            <person name="Pope W.H."/>
            <person name="Jacobs-Sera D."/>
            <person name="Hendrix R.W."/>
            <person name="Hatfull G.F."/>
        </authorList>
    </citation>
    <scope>NUCLEOTIDE SEQUENCE [LARGE SCALE GENOMIC DNA]</scope>
</reference>
<dbReference type="RefSeq" id="YP_009953149.1">
    <property type="nucleotide sequence ID" value="NC_051619.1"/>
</dbReference>
<organism evidence="1 2">
    <name type="scientific">Mycobacterium phage KiSi</name>
    <dbReference type="NCBI Taxonomy" id="2507856"/>
    <lineage>
        <taxon>Viruses</taxon>
        <taxon>Duplodnaviria</taxon>
        <taxon>Heunggongvirae</taxon>
        <taxon>Uroviricota</taxon>
        <taxon>Caudoviricetes</taxon>
        <taxon>Weiservirinae</taxon>
        <taxon>Anayavirus</taxon>
        <taxon>Anayavirus kisi</taxon>
    </lineage>
</organism>
<keyword evidence="2" id="KW-1185">Reference proteome</keyword>
<name>A0A410TBQ6_9CAUD</name>
<dbReference type="Proteomes" id="UP000290331">
    <property type="component" value="Segment"/>
</dbReference>
<gene>
    <name evidence="1" type="primary">58</name>
    <name evidence="1" type="ORF">SEA_KISI_58</name>
</gene>
<evidence type="ECO:0000313" key="1">
    <source>
        <dbReference type="EMBL" id="QAU06476.1"/>
    </source>
</evidence>
<proteinExistence type="predicted"/>
<accession>A0A410TBQ6</accession>
<sequence length="151" mass="16169">MIDANRPWWADRAAVEAYVEQRVHDATLDYLGGLVAAIEHRIAYVADDPAEAASSALAALDALTDGNRLTIGRMPLDATGGPQLVLTLGTDGITAELTGGRPEPMPFQVGDPAHVMVCTCSHAYTDHSDVGCSWCWHCASFKYSHDDDGKV</sequence>
<dbReference type="EMBL" id="MK376955">
    <property type="protein sequence ID" value="QAU06476.1"/>
    <property type="molecule type" value="Genomic_DNA"/>
</dbReference>
<evidence type="ECO:0000313" key="2">
    <source>
        <dbReference type="Proteomes" id="UP000290331"/>
    </source>
</evidence>